<keyword evidence="8 10" id="KW-0057">Aromatic amino acid biosynthesis</keyword>
<accession>A0A953M1T3</accession>
<dbReference type="NCBIfam" id="NF002298">
    <property type="entry name" value="PRK01222.1-4"/>
    <property type="match status" value="1"/>
</dbReference>
<evidence type="ECO:0000256" key="9">
    <source>
        <dbReference type="ARBA" id="ARBA00023235"/>
    </source>
</evidence>
<evidence type="ECO:0000259" key="11">
    <source>
        <dbReference type="Pfam" id="PF00697"/>
    </source>
</evidence>
<comment type="pathway">
    <text evidence="2 10">Amino-acid biosynthesis; L-tryptophan biosynthesis; L-tryptophan from chorismate: step 3/5.</text>
</comment>
<evidence type="ECO:0000256" key="2">
    <source>
        <dbReference type="ARBA" id="ARBA00004664"/>
    </source>
</evidence>
<dbReference type="CDD" id="cd00405">
    <property type="entry name" value="PRAI"/>
    <property type="match status" value="1"/>
</dbReference>
<dbReference type="InterPro" id="IPR001240">
    <property type="entry name" value="PRAI_dom"/>
</dbReference>
<dbReference type="PANTHER" id="PTHR42894">
    <property type="entry name" value="N-(5'-PHOSPHORIBOSYL)ANTHRANILATE ISOMERASE"/>
    <property type="match status" value="1"/>
</dbReference>
<dbReference type="InterPro" id="IPR013785">
    <property type="entry name" value="Aldolase_TIM"/>
</dbReference>
<sequence>MRVKICGITNLEDALAAVDYGADALGFIFFGKSPRFILPERVREIVSYLPPLITTVGVFVNEEPERAKETMEQTGLDILQLHGDEPPEVCAVWPRVIRSVRVKELTDLKPLEIYRASAFLLDTYSPGQFGGTGQIFNWDIAVEAKRFGRIILSGGLNPDNVGKAIQRVRPYAVDVSSGIEREKGRKDLKKMRAFIERAKAAASPSA</sequence>
<dbReference type="EC" id="5.3.1.24" evidence="4 10"/>
<comment type="similarity">
    <text evidence="3 10">Belongs to the TrpF family.</text>
</comment>
<comment type="catalytic activity">
    <reaction evidence="1 10">
        <text>N-(5-phospho-beta-D-ribosyl)anthranilate = 1-(2-carboxyphenylamino)-1-deoxy-D-ribulose 5-phosphate</text>
        <dbReference type="Rhea" id="RHEA:21540"/>
        <dbReference type="ChEBI" id="CHEBI:18277"/>
        <dbReference type="ChEBI" id="CHEBI:58613"/>
        <dbReference type="EC" id="5.3.1.24"/>
    </reaction>
</comment>
<dbReference type="AlphaFoldDB" id="A0A953M1T3"/>
<keyword evidence="9 10" id="KW-0413">Isomerase</keyword>
<dbReference type="InterPro" id="IPR044643">
    <property type="entry name" value="TrpF_fam"/>
</dbReference>
<feature type="domain" description="N-(5'phosphoribosyl) anthranilate isomerase (PRAI)" evidence="11">
    <location>
        <begin position="3"/>
        <end position="196"/>
    </location>
</feature>
<dbReference type="SUPFAM" id="SSF51366">
    <property type="entry name" value="Ribulose-phoshate binding barrel"/>
    <property type="match status" value="1"/>
</dbReference>
<dbReference type="PANTHER" id="PTHR42894:SF1">
    <property type="entry name" value="N-(5'-PHOSPHORIBOSYL)ANTHRANILATE ISOMERASE"/>
    <property type="match status" value="1"/>
</dbReference>
<keyword evidence="7 10" id="KW-0822">Tryptophan biosynthesis</keyword>
<organism evidence="12 13">
    <name type="scientific">Candidatus Nitrobium versatile</name>
    <dbReference type="NCBI Taxonomy" id="2884831"/>
    <lineage>
        <taxon>Bacteria</taxon>
        <taxon>Pseudomonadati</taxon>
        <taxon>Nitrospirota</taxon>
        <taxon>Nitrospiria</taxon>
        <taxon>Nitrospirales</taxon>
        <taxon>Nitrospiraceae</taxon>
        <taxon>Candidatus Nitrobium</taxon>
    </lineage>
</organism>
<dbReference type="EMBL" id="JAIOIV010000107">
    <property type="protein sequence ID" value="MBZ0157200.1"/>
    <property type="molecule type" value="Genomic_DNA"/>
</dbReference>
<dbReference type="Proteomes" id="UP000705867">
    <property type="component" value="Unassembled WGS sequence"/>
</dbReference>
<reference evidence="12" key="2">
    <citation type="submission" date="2021-08" db="EMBL/GenBank/DDBJ databases">
        <authorList>
            <person name="Dalcin Martins P."/>
        </authorList>
    </citation>
    <scope>NUCLEOTIDE SEQUENCE</scope>
    <source>
        <strain evidence="12">MAG_39</strain>
    </source>
</reference>
<evidence type="ECO:0000256" key="5">
    <source>
        <dbReference type="ARBA" id="ARBA00022272"/>
    </source>
</evidence>
<evidence type="ECO:0000256" key="3">
    <source>
        <dbReference type="ARBA" id="ARBA00007571"/>
    </source>
</evidence>
<evidence type="ECO:0000256" key="4">
    <source>
        <dbReference type="ARBA" id="ARBA00012572"/>
    </source>
</evidence>
<proteinExistence type="inferred from homology"/>
<protein>
    <recommendedName>
        <fullName evidence="5 10">N-(5'-phosphoribosyl)anthranilate isomerase</fullName>
        <shortName evidence="10">PRAI</shortName>
        <ecNumber evidence="4 10">5.3.1.24</ecNumber>
    </recommendedName>
</protein>
<dbReference type="Pfam" id="PF00697">
    <property type="entry name" value="PRAI"/>
    <property type="match status" value="1"/>
</dbReference>
<gene>
    <name evidence="10" type="primary">trpF</name>
    <name evidence="12" type="ORF">K8I29_13445</name>
</gene>
<dbReference type="InterPro" id="IPR011060">
    <property type="entry name" value="RibuloseP-bd_barrel"/>
</dbReference>
<dbReference type="GO" id="GO:0004640">
    <property type="term" value="F:phosphoribosylanthranilate isomerase activity"/>
    <property type="evidence" value="ECO:0007669"/>
    <property type="project" value="UniProtKB-UniRule"/>
</dbReference>
<dbReference type="Gene3D" id="3.20.20.70">
    <property type="entry name" value="Aldolase class I"/>
    <property type="match status" value="1"/>
</dbReference>
<name>A0A953M1T3_9BACT</name>
<reference evidence="12" key="1">
    <citation type="journal article" date="2021" name="bioRxiv">
        <title>Unraveling nitrogen, sulfur and carbon metabolic pathways and microbial community transcriptional responses to substrate deprivation and toxicity stresses in a bioreactor mimicking anoxic brackish coastal sediment conditions.</title>
        <authorList>
            <person name="Martins P.D."/>
            <person name="Echeveste M.J."/>
            <person name="Arshad A."/>
            <person name="Kurth J."/>
            <person name="Ouboter H."/>
            <person name="Jetten M.S.M."/>
            <person name="Welte C.U."/>
        </authorList>
    </citation>
    <scope>NUCLEOTIDE SEQUENCE</scope>
    <source>
        <strain evidence="12">MAG_39</strain>
    </source>
</reference>
<evidence type="ECO:0000256" key="7">
    <source>
        <dbReference type="ARBA" id="ARBA00022822"/>
    </source>
</evidence>
<evidence type="ECO:0000256" key="1">
    <source>
        <dbReference type="ARBA" id="ARBA00001164"/>
    </source>
</evidence>
<dbReference type="HAMAP" id="MF_00135">
    <property type="entry name" value="PRAI"/>
    <property type="match status" value="1"/>
</dbReference>
<evidence type="ECO:0000313" key="12">
    <source>
        <dbReference type="EMBL" id="MBZ0157200.1"/>
    </source>
</evidence>
<dbReference type="GO" id="GO:0000162">
    <property type="term" value="P:L-tryptophan biosynthetic process"/>
    <property type="evidence" value="ECO:0007669"/>
    <property type="project" value="UniProtKB-UniRule"/>
</dbReference>
<evidence type="ECO:0000256" key="10">
    <source>
        <dbReference type="HAMAP-Rule" id="MF_00135"/>
    </source>
</evidence>
<comment type="caution">
    <text evidence="12">The sequence shown here is derived from an EMBL/GenBank/DDBJ whole genome shotgun (WGS) entry which is preliminary data.</text>
</comment>
<evidence type="ECO:0000256" key="8">
    <source>
        <dbReference type="ARBA" id="ARBA00023141"/>
    </source>
</evidence>
<keyword evidence="6 10" id="KW-0028">Amino-acid biosynthesis</keyword>
<evidence type="ECO:0000313" key="13">
    <source>
        <dbReference type="Proteomes" id="UP000705867"/>
    </source>
</evidence>
<evidence type="ECO:0000256" key="6">
    <source>
        <dbReference type="ARBA" id="ARBA00022605"/>
    </source>
</evidence>
<dbReference type="FunFam" id="3.20.20.70:FF:000075">
    <property type="entry name" value="Tryptophan biosynthesis protein TRP1"/>
    <property type="match status" value="1"/>
</dbReference>